<dbReference type="InterPro" id="IPR040557">
    <property type="entry name" value="VIP1_N"/>
</dbReference>
<evidence type="ECO:0000256" key="1">
    <source>
        <dbReference type="ARBA" id="ARBA00005609"/>
    </source>
</evidence>
<dbReference type="Pfam" id="PF18086">
    <property type="entry name" value="PPIP5K2_N"/>
    <property type="match status" value="1"/>
</dbReference>
<evidence type="ECO:0000256" key="8">
    <source>
        <dbReference type="ARBA" id="ARBA00034629"/>
    </source>
</evidence>
<comment type="subcellular location">
    <subcellularLocation>
        <location evidence="9">Cytoplasm</location>
        <location evidence="9">Cytosol</location>
    </subcellularLocation>
</comment>
<keyword evidence="3 9" id="KW-0808">Transferase</keyword>
<keyword evidence="4 9" id="KW-0547">Nucleotide-binding</keyword>
<evidence type="ECO:0000259" key="10">
    <source>
        <dbReference type="Pfam" id="PF08443"/>
    </source>
</evidence>
<dbReference type="RefSeq" id="XP_065648787.1">
    <property type="nucleotide sequence ID" value="XM_065792715.1"/>
</dbReference>
<dbReference type="GeneID" id="100198226"/>
<dbReference type="GO" id="GO:0016301">
    <property type="term" value="F:kinase activity"/>
    <property type="evidence" value="ECO:0007669"/>
    <property type="project" value="UniProtKB-KW"/>
</dbReference>
<evidence type="ECO:0000256" key="2">
    <source>
        <dbReference type="ARBA" id="ARBA00022490"/>
    </source>
</evidence>
<evidence type="ECO:0000259" key="11">
    <source>
        <dbReference type="Pfam" id="PF18086"/>
    </source>
</evidence>
<evidence type="ECO:0000256" key="9">
    <source>
        <dbReference type="RuleBase" id="RU365032"/>
    </source>
</evidence>
<comment type="similarity">
    <text evidence="1 9">Belongs to the histidine acid phosphatase family. VIP1 subfamily.</text>
</comment>
<dbReference type="SUPFAM" id="SSF53254">
    <property type="entry name" value="Phosphoglycerate mutase-like"/>
    <property type="match status" value="1"/>
</dbReference>
<keyword evidence="2 9" id="KW-0963">Cytoplasm</keyword>
<evidence type="ECO:0000256" key="6">
    <source>
        <dbReference type="ARBA" id="ARBA00022840"/>
    </source>
</evidence>
<dbReference type="Gene3D" id="3.40.50.11950">
    <property type="match status" value="1"/>
</dbReference>
<comment type="catalytic activity">
    <reaction evidence="8">
        <text>1D-myo-inositol hexakisphosphate + ATP = 1-diphospho-1D-myo-inositol 2,3,4,5,6-pentakisphosphate + ADP</text>
        <dbReference type="Rhea" id="RHEA:37459"/>
        <dbReference type="ChEBI" id="CHEBI:30616"/>
        <dbReference type="ChEBI" id="CHEBI:58130"/>
        <dbReference type="ChEBI" id="CHEBI:74946"/>
        <dbReference type="ChEBI" id="CHEBI:456216"/>
        <dbReference type="EC" id="2.7.4.24"/>
    </reaction>
    <physiologicalReaction direction="left-to-right" evidence="8">
        <dbReference type="Rhea" id="RHEA:37460"/>
    </physiologicalReaction>
</comment>
<comment type="catalytic activity">
    <reaction evidence="7">
        <text>5-diphospho-1D-myo-inositol 1,2,3,4,6-pentakisphosphate + ATP + H(+) = 1,5-bis(diphospho)-1D-myo-inositol 2,3,4,6-tetrakisphosphate + ADP</text>
        <dbReference type="Rhea" id="RHEA:10276"/>
        <dbReference type="ChEBI" id="CHEBI:15378"/>
        <dbReference type="ChEBI" id="CHEBI:30616"/>
        <dbReference type="ChEBI" id="CHEBI:58628"/>
        <dbReference type="ChEBI" id="CHEBI:77983"/>
        <dbReference type="ChEBI" id="CHEBI:456216"/>
        <dbReference type="EC" id="2.7.4.24"/>
    </reaction>
    <physiologicalReaction direction="left-to-right" evidence="7">
        <dbReference type="Rhea" id="RHEA:10277"/>
    </physiologicalReaction>
</comment>
<evidence type="ECO:0000256" key="5">
    <source>
        <dbReference type="ARBA" id="ARBA00022777"/>
    </source>
</evidence>
<gene>
    <name evidence="13 14" type="primary">LOC100198226</name>
</gene>
<accession>A0ABM4BIC5</accession>
<dbReference type="RefSeq" id="XP_065648786.1">
    <property type="nucleotide sequence ID" value="XM_065792714.1"/>
</dbReference>
<comment type="function">
    <text evidence="9">Bifunctional inositol kinase that acts in concert with the IP6K kinases to synthesize the diphosphate group-containing inositol pyrophosphates diphosphoinositol pentakisphosphate, PP-InsP5, and bis-diphosphoinositol tetrakisphosphate, (PP)2-InsP4. PP-InsP5 and (PP)2-InsP4, also respectively called InsP7 and InsP8, may regulate a variety of cellular processes, including apoptosis, vesicle trafficking, cytoskeletal dynamics, and exocytosis. Phosphorylates inositol hexakisphosphate (InsP6).</text>
</comment>
<evidence type="ECO:0000256" key="7">
    <source>
        <dbReference type="ARBA" id="ARBA00033696"/>
    </source>
</evidence>
<evidence type="ECO:0000256" key="3">
    <source>
        <dbReference type="ARBA" id="ARBA00022679"/>
    </source>
</evidence>
<dbReference type="InterPro" id="IPR029033">
    <property type="entry name" value="His_PPase_superfam"/>
</dbReference>
<evidence type="ECO:0000313" key="14">
    <source>
        <dbReference type="RefSeq" id="XP_065648787.1"/>
    </source>
</evidence>
<name>A0ABM4BIC5_HYDVU</name>
<dbReference type="Gene3D" id="3.30.470.20">
    <property type="entry name" value="ATP-grasp fold, B domain"/>
    <property type="match status" value="1"/>
</dbReference>
<evidence type="ECO:0000313" key="12">
    <source>
        <dbReference type="Proteomes" id="UP001652625"/>
    </source>
</evidence>
<dbReference type="Pfam" id="PF00328">
    <property type="entry name" value="His_Phos_2"/>
    <property type="match status" value="1"/>
</dbReference>
<dbReference type="InterPro" id="IPR037446">
    <property type="entry name" value="His_Pase_VIP1"/>
</dbReference>
<dbReference type="EC" id="2.7.4.24" evidence="9"/>
<feature type="domain" description="VIP1 N-terminal" evidence="11">
    <location>
        <begin position="29"/>
        <end position="118"/>
    </location>
</feature>
<keyword evidence="12" id="KW-1185">Reference proteome</keyword>
<dbReference type="InterPro" id="IPR013651">
    <property type="entry name" value="ATP-grasp_RimK-type"/>
</dbReference>
<dbReference type="Gene3D" id="3.40.50.1240">
    <property type="entry name" value="Phosphoglycerate mutase-like"/>
    <property type="match status" value="1"/>
</dbReference>
<dbReference type="Proteomes" id="UP001652625">
    <property type="component" value="Chromosome 03"/>
</dbReference>
<dbReference type="Pfam" id="PF08443">
    <property type="entry name" value="RimK"/>
    <property type="match status" value="1"/>
</dbReference>
<organism evidence="12 14">
    <name type="scientific">Hydra vulgaris</name>
    <name type="common">Hydra</name>
    <name type="synonym">Hydra attenuata</name>
    <dbReference type="NCBI Taxonomy" id="6087"/>
    <lineage>
        <taxon>Eukaryota</taxon>
        <taxon>Metazoa</taxon>
        <taxon>Cnidaria</taxon>
        <taxon>Hydrozoa</taxon>
        <taxon>Hydroidolina</taxon>
        <taxon>Anthoathecata</taxon>
        <taxon>Aplanulata</taxon>
        <taxon>Hydridae</taxon>
        <taxon>Hydra</taxon>
    </lineage>
</organism>
<dbReference type="SUPFAM" id="SSF56059">
    <property type="entry name" value="Glutathione synthetase ATP-binding domain-like"/>
    <property type="match status" value="1"/>
</dbReference>
<keyword evidence="6 9" id="KW-0067">ATP-binding</keyword>
<evidence type="ECO:0000256" key="4">
    <source>
        <dbReference type="ARBA" id="ARBA00022741"/>
    </source>
</evidence>
<dbReference type="PANTHER" id="PTHR12750">
    <property type="entry name" value="DIPHOSPHOINOSITOL PENTAKISPHOSPHATE KINASE"/>
    <property type="match status" value="1"/>
</dbReference>
<feature type="domain" description="ATP-grasp fold RimK-type" evidence="10">
    <location>
        <begin position="219"/>
        <end position="322"/>
    </location>
</feature>
<reference evidence="13 14" key="1">
    <citation type="submission" date="2025-05" db="UniProtKB">
        <authorList>
            <consortium name="RefSeq"/>
        </authorList>
    </citation>
    <scope>IDENTIFICATION</scope>
</reference>
<keyword evidence="5 9" id="KW-0418">Kinase</keyword>
<proteinExistence type="inferred from homology"/>
<dbReference type="PANTHER" id="PTHR12750:SF9">
    <property type="entry name" value="INOSITOL HEXAKISPHOSPHATE AND DIPHOSPHOINOSITOL-PENTAKISPHOSPHATE KINASE"/>
    <property type="match status" value="1"/>
</dbReference>
<protein>
    <recommendedName>
        <fullName evidence="9">Inositol hexakisphosphate and diphosphoinositol-pentakisphosphate kinase</fullName>
        <ecNumber evidence="9">2.7.4.24</ecNumber>
    </recommendedName>
</protein>
<dbReference type="CDD" id="cd07061">
    <property type="entry name" value="HP_HAP_like"/>
    <property type="match status" value="1"/>
</dbReference>
<dbReference type="InterPro" id="IPR000560">
    <property type="entry name" value="His_Pase_clade-2"/>
</dbReference>
<sequence>MGKKDHFKDDKEHYNHENKSIGSKLNRKVIVGICAVSKKTNSGAMKEILKRLKLYNLLKFIIFSDNTILEQPIESWPIVDALISFYSSGFPLDKAVSYAKLRKPFVLNDLEMQSLLLDRREVYKLLYNNRIKTPRYAIFERDENNYPVSGEEIIETDDTIIVNGVTFTKPFVEKPVNAEDHNVFIYYPSGAGGGCQVLFRKIGNKSSLYSSHSQIRRKGSFIYEDFMRTDGTDVKVYTVGDEYAHAEARKSPVLDGKVDRTADGKEIRYPVILSPFEKMIAFKVCRAFKQTVCGFDLLRTDGKSLVCDVNGFSFVKTSQKYYDDCAQLLAKIILKNFAPRSWPAMLANVPDGESIKQSVAKEVEKDDSLELCCLIAIMRHGDRTPKQKMKMVVTHKLFHDIFIKYGGNDEASIKLKKPAQLQEMLCIFCKLIDGDVNRNYIPIDEDRYKLTQMKSVLEMYGHFDGINRKVQIKSMSDIRNANMVSKLRGRNGLEQDKFKGDLSLLLIVKWGGELTPMGKKQAEDLGRAYRCLYPSDGCSMPGGGLLRLHSTYRHDLKIYSSDEGRVEMTAAAFAKGLLDLEGELTPILVSLVKNDKYISGMLDTPSSISCNMQRVKSRIHDKLRSKEDFTEEDIAAFTNTKSGAIAEAMRVVKNPQKKCEKVYKLVCNFTNQLRELCKQQYKNKAYHGEGLVLMMHRWEKLQSDFKIGDEFDMSLIPDIYDCVKYDYIHNISLNLKNLPELYADTKPLADIVIPQEYGITSEDKIKISKEICSNLLLKIKSDLNSHVSQQVNKLDPSASQGIDSPNTHVRTRLYVTSESHVHSVVNAIKEGNLFKNSEEPMSKQALEYLNNTAELNYLTQIVIMKYEDLKANPESDERFRIEILFSAGEKCPDNNEAVKRLQQESNANNYASKRSFNEDLNLLVETQNEQTAILEINAKSLVPDICFEGVKKKKSFSYNGNLQQKTFEMPPTLNSLHKLHNCLRLKQVNSFIDQLTTGCTHNPRLSMVYEFPS</sequence>
<evidence type="ECO:0000313" key="13">
    <source>
        <dbReference type="RefSeq" id="XP_065648786.1"/>
    </source>
</evidence>